<dbReference type="EMBL" id="LT841305">
    <property type="protein sequence ID" value="SMH64771.1"/>
    <property type="molecule type" value="Genomic_DNA"/>
</dbReference>
<name>A0A060UUV3_9PROT</name>
<dbReference type="Proteomes" id="UP000193925">
    <property type="component" value="Chromosome AFERRI"/>
</dbReference>
<reference evidence="1" key="1">
    <citation type="submission" date="2014-03" db="EMBL/GenBank/DDBJ databases">
        <authorList>
            <person name="Genoscope - CEA"/>
        </authorList>
    </citation>
    <scope>NUCLEOTIDE SEQUENCE [LARGE SCALE GENOMIC DNA]</scope>
    <source>
        <strain evidence="1">CF27</strain>
    </source>
</reference>
<reference evidence="2 3" key="3">
    <citation type="submission" date="2017-03" db="EMBL/GenBank/DDBJ databases">
        <authorList>
            <person name="Regsiter A."/>
            <person name="William W."/>
        </authorList>
    </citation>
    <scope>NUCLEOTIDE SEQUENCE [LARGE SCALE GENOMIC DNA]</scope>
    <source>
        <strain evidence="2">PRJEB5721</strain>
    </source>
</reference>
<accession>A0A060UUV3</accession>
<dbReference type="EMBL" id="CCCS020000078">
    <property type="protein sequence ID" value="CDQ12101.1"/>
    <property type="molecule type" value="Genomic_DNA"/>
</dbReference>
<dbReference type="RefSeq" id="WP_035195530.1">
    <property type="nucleotide sequence ID" value="NZ_CCCS020000078.1"/>
</dbReference>
<gene>
    <name evidence="2" type="ORF">AFERRI_10805</name>
    <name evidence="1" type="ORF">AFERRI_80050</name>
</gene>
<organism evidence="1">
    <name type="scientific">Acidithiobacillus ferrivorans</name>
    <dbReference type="NCBI Taxonomy" id="160808"/>
    <lineage>
        <taxon>Bacteria</taxon>
        <taxon>Pseudomonadati</taxon>
        <taxon>Pseudomonadota</taxon>
        <taxon>Acidithiobacillia</taxon>
        <taxon>Acidithiobacillales</taxon>
        <taxon>Acidithiobacillaceae</taxon>
        <taxon>Acidithiobacillus</taxon>
    </lineage>
</organism>
<evidence type="ECO:0000313" key="1">
    <source>
        <dbReference type="EMBL" id="CDQ12101.1"/>
    </source>
</evidence>
<dbReference type="AlphaFoldDB" id="A0A060UUV3"/>
<reference evidence="1" key="2">
    <citation type="submission" date="2014-07" db="EMBL/GenBank/DDBJ databases">
        <title>Initial genome analysis of the psychrotolerant acidophile Acidithiobacillus ferrivorans CF27: insights into iron and sulfur oxidation pathways and into biofilm formation.</title>
        <authorList>
            <person name="Talla E."/>
            <person name="Hedrich S."/>
            <person name="Mangenot S."/>
            <person name="Ji B."/>
            <person name="Johnson D.B."/>
            <person name="Barbe V."/>
            <person name="Bonnefoy V."/>
        </authorList>
    </citation>
    <scope>NUCLEOTIDE SEQUENCE [LARGE SCALE GENOMIC DNA]</scope>
    <source>
        <strain evidence="1">CF27</strain>
    </source>
</reference>
<protein>
    <submittedName>
        <fullName evidence="1">MT-A70 family protein (Modular protein)</fullName>
    </submittedName>
</protein>
<evidence type="ECO:0000313" key="3">
    <source>
        <dbReference type="Proteomes" id="UP000193925"/>
    </source>
</evidence>
<proteinExistence type="predicted"/>
<keyword evidence="3" id="KW-1185">Reference proteome</keyword>
<evidence type="ECO:0000313" key="2">
    <source>
        <dbReference type="EMBL" id="SMH64771.1"/>
    </source>
</evidence>
<sequence>MSTPQKKIREPRTAFIERIRHVQVYIDITKSGWVPMGYRFPEWTGITGNFGAWAANVRASKSNGKLRPKHEEALDKLGFVWGREDVDKVLSRAQISPVAAGEPCDRAQGWRMNSEGQERKNSILRETNIRPEGYPEAVRDVGAAEDMALSFGLIYSDVITQYARSDTDEALARQNARPILDKLRGMDLGRITKDDATIVLWSPPSLFCEADALLHLWGFSLCHVGYWRKGVTPGHCHTLDPYDYYLVGKRGTPYWGLTKEYGRFLRGYIGNHIQQEDRLLKIFQTACEGPGLEIFGTAPRPGWTLLQEPERGDRRAINRSSYVANSSHVRQLATELF</sequence>